<dbReference type="Pfam" id="PF08241">
    <property type="entry name" value="Methyltransf_11"/>
    <property type="match status" value="1"/>
</dbReference>
<sequence>MTVWDNIYKDYEQGGQAWATLSEDIDPLFRQFLEEASFSVKKALDIGCGTGKYLKLLQSLGFKTDGLDSSQTAVKMTKELLGDQSDIQVANMFELELPANEYDLILSVSTIHHGLKSQIEELVGKIYQSLVSGGYIFITLPDFSSSKKWNTFKDHEQLAEATFAPLTGPEKGLPHSFYEKPEIENLFSDFNDLQLNLDGIGRWFIRGGVKK</sequence>
<dbReference type="InterPro" id="IPR013216">
    <property type="entry name" value="Methyltransf_11"/>
</dbReference>
<dbReference type="PANTHER" id="PTHR43861">
    <property type="entry name" value="TRANS-ACONITATE 2-METHYLTRANSFERASE-RELATED"/>
    <property type="match status" value="1"/>
</dbReference>
<name>A0A2M6WCX2_9BACT</name>
<dbReference type="PANTHER" id="PTHR43861:SF6">
    <property type="entry name" value="METHYLTRANSFERASE TYPE 11"/>
    <property type="match status" value="1"/>
</dbReference>
<evidence type="ECO:0000313" key="2">
    <source>
        <dbReference type="EMBL" id="PIT90632.1"/>
    </source>
</evidence>
<organism evidence="2 3">
    <name type="scientific">Candidatus Komeilibacteria bacterium CG10_big_fil_rev_8_21_14_0_10_41_13</name>
    <dbReference type="NCBI Taxonomy" id="1974476"/>
    <lineage>
        <taxon>Bacteria</taxon>
        <taxon>Candidatus Komeiliibacteriota</taxon>
    </lineage>
</organism>
<dbReference type="Proteomes" id="UP000230543">
    <property type="component" value="Unassembled WGS sequence"/>
</dbReference>
<dbReference type="EMBL" id="PFBO01000034">
    <property type="protein sequence ID" value="PIT90632.1"/>
    <property type="molecule type" value="Genomic_DNA"/>
</dbReference>
<reference evidence="3" key="1">
    <citation type="submission" date="2017-09" db="EMBL/GenBank/DDBJ databases">
        <title>Depth-based differentiation of microbial function through sediment-hosted aquifers and enrichment of novel symbionts in the deep terrestrial subsurface.</title>
        <authorList>
            <person name="Probst A.J."/>
            <person name="Ladd B."/>
            <person name="Jarett J.K."/>
            <person name="Geller-Mcgrath D.E."/>
            <person name="Sieber C.M.K."/>
            <person name="Emerson J.B."/>
            <person name="Anantharaman K."/>
            <person name="Thomas B.C."/>
            <person name="Malmstrom R."/>
            <person name="Stieglmeier M."/>
            <person name="Klingl A."/>
            <person name="Woyke T."/>
            <person name="Ryan C.M."/>
            <person name="Banfield J.F."/>
        </authorList>
    </citation>
    <scope>NUCLEOTIDE SEQUENCE [LARGE SCALE GENOMIC DNA]</scope>
</reference>
<dbReference type="Gene3D" id="3.40.50.150">
    <property type="entry name" value="Vaccinia Virus protein VP39"/>
    <property type="match status" value="1"/>
</dbReference>
<dbReference type="SUPFAM" id="SSF53335">
    <property type="entry name" value="S-adenosyl-L-methionine-dependent methyltransferases"/>
    <property type="match status" value="1"/>
</dbReference>
<evidence type="ECO:0000313" key="3">
    <source>
        <dbReference type="Proteomes" id="UP000230543"/>
    </source>
</evidence>
<dbReference type="GO" id="GO:0008757">
    <property type="term" value="F:S-adenosylmethionine-dependent methyltransferase activity"/>
    <property type="evidence" value="ECO:0007669"/>
    <property type="project" value="InterPro"/>
</dbReference>
<protein>
    <recommendedName>
        <fullName evidence="1">Methyltransferase type 11 domain-containing protein</fullName>
    </recommendedName>
</protein>
<gene>
    <name evidence="2" type="ORF">COU22_01115</name>
</gene>
<comment type="caution">
    <text evidence="2">The sequence shown here is derived from an EMBL/GenBank/DDBJ whole genome shotgun (WGS) entry which is preliminary data.</text>
</comment>
<dbReference type="CDD" id="cd02440">
    <property type="entry name" value="AdoMet_MTases"/>
    <property type="match status" value="1"/>
</dbReference>
<dbReference type="AlphaFoldDB" id="A0A2M6WCX2"/>
<dbReference type="InterPro" id="IPR029063">
    <property type="entry name" value="SAM-dependent_MTases_sf"/>
</dbReference>
<proteinExistence type="predicted"/>
<evidence type="ECO:0000259" key="1">
    <source>
        <dbReference type="Pfam" id="PF08241"/>
    </source>
</evidence>
<feature type="domain" description="Methyltransferase type 11" evidence="1">
    <location>
        <begin position="44"/>
        <end position="138"/>
    </location>
</feature>
<accession>A0A2M6WCX2</accession>